<evidence type="ECO:0000256" key="1">
    <source>
        <dbReference type="ARBA" id="ARBA00001946"/>
    </source>
</evidence>
<feature type="domain" description="GGDEF" evidence="5">
    <location>
        <begin position="245"/>
        <end position="375"/>
    </location>
</feature>
<comment type="catalytic activity">
    <reaction evidence="3">
        <text>2 GTP = 3',3'-c-di-GMP + 2 diphosphate</text>
        <dbReference type="Rhea" id="RHEA:24898"/>
        <dbReference type="ChEBI" id="CHEBI:33019"/>
        <dbReference type="ChEBI" id="CHEBI:37565"/>
        <dbReference type="ChEBI" id="CHEBI:58805"/>
        <dbReference type="EC" id="2.7.7.65"/>
    </reaction>
</comment>
<dbReference type="AlphaFoldDB" id="A0A5P9NI11"/>
<gene>
    <name evidence="6" type="ORF">EY643_07065</name>
</gene>
<evidence type="ECO:0000259" key="5">
    <source>
        <dbReference type="PROSITE" id="PS50887"/>
    </source>
</evidence>
<dbReference type="InterPro" id="IPR000160">
    <property type="entry name" value="GGDEF_dom"/>
</dbReference>
<dbReference type="KEGG" id="halc:EY643_07065"/>
<keyword evidence="4" id="KW-1133">Transmembrane helix</keyword>
<dbReference type="Proteomes" id="UP000326287">
    <property type="component" value="Chromosome"/>
</dbReference>
<dbReference type="CDD" id="cd01949">
    <property type="entry name" value="GGDEF"/>
    <property type="match status" value="1"/>
</dbReference>
<keyword evidence="4" id="KW-0812">Transmembrane</keyword>
<dbReference type="Gene3D" id="3.30.70.270">
    <property type="match status" value="1"/>
</dbReference>
<dbReference type="OrthoDB" id="9812260at2"/>
<dbReference type="PROSITE" id="PS50887">
    <property type="entry name" value="GGDEF"/>
    <property type="match status" value="1"/>
</dbReference>
<feature type="transmembrane region" description="Helical" evidence="4">
    <location>
        <begin position="56"/>
        <end position="73"/>
    </location>
</feature>
<sequence>MNKLDNNAKTDHLPGVVHQEKLVMLLQQSHMAAYMSVIIAAILVGILWQSQQHSHLLVWMAGIVVTAAARFYLYASYSRNPPEIDENSPRETAYFAATLIYFAWWSFGSLWIMPKDSFAEQIIVLYFMIGLAGSAVAVFSASWALQISAISLLLLPIVSWFYAQGSLQTAGMATAGLMFLLSAMRSARVLAGTINTSLSLKHRLIAANAVAERLARIDELTDLYNRRAFYEYSRLQTAQAQRTGNPLSLILLDIDHFKGVNDTYGHAVGDEVLRHVSDMLRASVRESDICGRIGGEEFALLLPGTSAEKAQVVAEALRRSLYESPFNFSDGEAIVHASFGVAAVHGEFSDALRQADAALYSAKSAGRNRVEVCDNITPIRTPGGEHNRR</sequence>
<dbReference type="Pfam" id="PF00990">
    <property type="entry name" value="GGDEF"/>
    <property type="match status" value="1"/>
</dbReference>
<dbReference type="EMBL" id="CP036422">
    <property type="protein sequence ID" value="QFU75432.1"/>
    <property type="molecule type" value="Genomic_DNA"/>
</dbReference>
<evidence type="ECO:0000256" key="2">
    <source>
        <dbReference type="ARBA" id="ARBA00012528"/>
    </source>
</evidence>
<dbReference type="InterPro" id="IPR029787">
    <property type="entry name" value="Nucleotide_cyclase"/>
</dbReference>
<dbReference type="InterPro" id="IPR050469">
    <property type="entry name" value="Diguanylate_Cyclase"/>
</dbReference>
<comment type="cofactor">
    <cofactor evidence="1">
        <name>Mg(2+)</name>
        <dbReference type="ChEBI" id="CHEBI:18420"/>
    </cofactor>
</comment>
<protein>
    <recommendedName>
        <fullName evidence="2">diguanylate cyclase</fullName>
        <ecNumber evidence="2">2.7.7.65</ecNumber>
    </recommendedName>
</protein>
<dbReference type="PANTHER" id="PTHR45138:SF9">
    <property type="entry name" value="DIGUANYLATE CYCLASE DGCM-RELATED"/>
    <property type="match status" value="1"/>
</dbReference>
<organism evidence="6 7">
    <name type="scientific">Halioglobus maricola</name>
    <dbReference type="NCBI Taxonomy" id="2601894"/>
    <lineage>
        <taxon>Bacteria</taxon>
        <taxon>Pseudomonadati</taxon>
        <taxon>Pseudomonadota</taxon>
        <taxon>Gammaproteobacteria</taxon>
        <taxon>Cellvibrionales</taxon>
        <taxon>Halieaceae</taxon>
        <taxon>Halioglobus</taxon>
    </lineage>
</organism>
<evidence type="ECO:0000256" key="3">
    <source>
        <dbReference type="ARBA" id="ARBA00034247"/>
    </source>
</evidence>
<dbReference type="RefSeq" id="WP_152661539.1">
    <property type="nucleotide sequence ID" value="NZ_CP036422.1"/>
</dbReference>
<name>A0A5P9NI11_9GAMM</name>
<reference evidence="6 7" key="1">
    <citation type="submission" date="2019-02" db="EMBL/GenBank/DDBJ databases">
        <authorList>
            <person name="Li S.-H."/>
        </authorList>
    </citation>
    <scope>NUCLEOTIDE SEQUENCE [LARGE SCALE GENOMIC DNA]</scope>
    <source>
        <strain evidence="6 7">IMCC14385</strain>
    </source>
</reference>
<feature type="transmembrane region" description="Helical" evidence="4">
    <location>
        <begin position="31"/>
        <end position="49"/>
    </location>
</feature>
<feature type="transmembrane region" description="Helical" evidence="4">
    <location>
        <begin position="93"/>
        <end position="112"/>
    </location>
</feature>
<dbReference type="InterPro" id="IPR043128">
    <property type="entry name" value="Rev_trsase/Diguanyl_cyclase"/>
</dbReference>
<dbReference type="SMART" id="SM00267">
    <property type="entry name" value="GGDEF"/>
    <property type="match status" value="1"/>
</dbReference>
<feature type="transmembrane region" description="Helical" evidence="4">
    <location>
        <begin position="157"/>
        <end position="181"/>
    </location>
</feature>
<proteinExistence type="predicted"/>
<dbReference type="FunFam" id="3.30.70.270:FF:000001">
    <property type="entry name" value="Diguanylate cyclase domain protein"/>
    <property type="match status" value="1"/>
</dbReference>
<evidence type="ECO:0000313" key="7">
    <source>
        <dbReference type="Proteomes" id="UP000326287"/>
    </source>
</evidence>
<dbReference type="SUPFAM" id="SSF55073">
    <property type="entry name" value="Nucleotide cyclase"/>
    <property type="match status" value="1"/>
</dbReference>
<accession>A0A5P9NI11</accession>
<keyword evidence="4" id="KW-0472">Membrane</keyword>
<evidence type="ECO:0000256" key="4">
    <source>
        <dbReference type="SAM" id="Phobius"/>
    </source>
</evidence>
<keyword evidence="7" id="KW-1185">Reference proteome</keyword>
<dbReference type="GO" id="GO:0052621">
    <property type="term" value="F:diguanylate cyclase activity"/>
    <property type="evidence" value="ECO:0007669"/>
    <property type="project" value="UniProtKB-EC"/>
</dbReference>
<evidence type="ECO:0000313" key="6">
    <source>
        <dbReference type="EMBL" id="QFU75432.1"/>
    </source>
</evidence>
<dbReference type="PANTHER" id="PTHR45138">
    <property type="entry name" value="REGULATORY COMPONENTS OF SENSORY TRANSDUCTION SYSTEM"/>
    <property type="match status" value="1"/>
</dbReference>
<dbReference type="EC" id="2.7.7.65" evidence="2"/>
<dbReference type="NCBIfam" id="TIGR00254">
    <property type="entry name" value="GGDEF"/>
    <property type="match status" value="1"/>
</dbReference>
<feature type="transmembrane region" description="Helical" evidence="4">
    <location>
        <begin position="124"/>
        <end position="145"/>
    </location>
</feature>